<dbReference type="Gene3D" id="4.10.1040.10">
    <property type="entry name" value="DM DNA-binding domain"/>
    <property type="match status" value="1"/>
</dbReference>
<feature type="compositionally biased region" description="Low complexity" evidence="7">
    <location>
        <begin position="381"/>
        <end position="399"/>
    </location>
</feature>
<dbReference type="PANTHER" id="PTHR12322">
    <property type="entry name" value="DOUBLESEX AND MAB-3 RELATED TRANSCRIPTION FACTOR DMRT"/>
    <property type="match status" value="1"/>
</dbReference>
<organism evidence="9 10">
    <name type="scientific">Drosophila guanche</name>
    <name type="common">Fruit fly</name>
    <dbReference type="NCBI Taxonomy" id="7266"/>
    <lineage>
        <taxon>Eukaryota</taxon>
        <taxon>Metazoa</taxon>
        <taxon>Ecdysozoa</taxon>
        <taxon>Arthropoda</taxon>
        <taxon>Hexapoda</taxon>
        <taxon>Insecta</taxon>
        <taxon>Pterygota</taxon>
        <taxon>Neoptera</taxon>
        <taxon>Endopterygota</taxon>
        <taxon>Diptera</taxon>
        <taxon>Brachycera</taxon>
        <taxon>Muscomorpha</taxon>
        <taxon>Ephydroidea</taxon>
        <taxon>Drosophilidae</taxon>
        <taxon>Drosophila</taxon>
        <taxon>Sophophora</taxon>
    </lineage>
</organism>
<feature type="compositionally biased region" description="Acidic residues" evidence="7">
    <location>
        <begin position="308"/>
        <end position="320"/>
    </location>
</feature>
<dbReference type="EMBL" id="OUUW01000007">
    <property type="protein sequence ID" value="SPP82899.1"/>
    <property type="molecule type" value="Genomic_DNA"/>
</dbReference>
<keyword evidence="10" id="KW-1185">Reference proteome</keyword>
<feature type="compositionally biased region" description="Low complexity" evidence="7">
    <location>
        <begin position="190"/>
        <end position="223"/>
    </location>
</feature>
<reference evidence="10" key="1">
    <citation type="submission" date="2018-01" db="EMBL/GenBank/DDBJ databases">
        <authorList>
            <person name="Alioto T."/>
            <person name="Alioto T."/>
        </authorList>
    </citation>
    <scope>NUCLEOTIDE SEQUENCE [LARGE SCALE GENOMIC DNA]</scope>
</reference>
<dbReference type="GO" id="GO:0005634">
    <property type="term" value="C:nucleus"/>
    <property type="evidence" value="ECO:0007669"/>
    <property type="project" value="UniProtKB-SubCell"/>
</dbReference>
<keyword evidence="5 6" id="KW-0539">Nucleus</keyword>
<feature type="region of interest" description="Disordered" evidence="7">
    <location>
        <begin position="512"/>
        <end position="531"/>
    </location>
</feature>
<name>A0A3B0K9Z0_DROGU</name>
<dbReference type="InterPro" id="IPR036407">
    <property type="entry name" value="DM_DNA-bd_sf"/>
</dbReference>
<gene>
    <name evidence="9" type="ORF">DGUA_6G017657</name>
</gene>
<dbReference type="Pfam" id="PF03474">
    <property type="entry name" value="DMA"/>
    <property type="match status" value="1"/>
</dbReference>
<feature type="region of interest" description="Disordered" evidence="7">
    <location>
        <begin position="130"/>
        <end position="343"/>
    </location>
</feature>
<keyword evidence="3 6" id="KW-0862">Zinc</keyword>
<dbReference type="InterPro" id="IPR009060">
    <property type="entry name" value="UBA-like_sf"/>
</dbReference>
<comment type="subcellular location">
    <subcellularLocation>
        <location evidence="6">Nucleus</location>
    </subcellularLocation>
</comment>
<evidence type="ECO:0000256" key="5">
    <source>
        <dbReference type="ARBA" id="ARBA00023242"/>
    </source>
</evidence>
<dbReference type="AlphaFoldDB" id="A0A3B0K9Z0"/>
<evidence type="ECO:0000256" key="2">
    <source>
        <dbReference type="ARBA" id="ARBA00022723"/>
    </source>
</evidence>
<evidence type="ECO:0000313" key="9">
    <source>
        <dbReference type="EMBL" id="SPP82899.1"/>
    </source>
</evidence>
<feature type="domain" description="DM" evidence="8">
    <location>
        <begin position="41"/>
        <end position="88"/>
    </location>
</feature>
<dbReference type="GO" id="GO:0000981">
    <property type="term" value="F:DNA-binding transcription factor activity, RNA polymerase II-specific"/>
    <property type="evidence" value="ECO:0007669"/>
    <property type="project" value="TreeGrafter"/>
</dbReference>
<keyword evidence="2 6" id="KW-0479">Metal-binding</keyword>
<dbReference type="GO" id="GO:0007548">
    <property type="term" value="P:sex differentiation"/>
    <property type="evidence" value="ECO:0007669"/>
    <property type="project" value="TreeGrafter"/>
</dbReference>
<dbReference type="PROSITE" id="PS40000">
    <property type="entry name" value="DM_1"/>
    <property type="match status" value="1"/>
</dbReference>
<dbReference type="Proteomes" id="UP000268350">
    <property type="component" value="Unassembled WGS sequence"/>
</dbReference>
<dbReference type="PROSITE" id="PS50809">
    <property type="entry name" value="DM_2"/>
    <property type="match status" value="1"/>
</dbReference>
<dbReference type="OMA" id="AQNGVFH"/>
<dbReference type="FunFam" id="4.10.1040.10:FF:000001">
    <property type="entry name" value="doublesex- and mab-3-related transcription factor 1"/>
    <property type="match status" value="1"/>
</dbReference>
<proteinExistence type="inferred from homology"/>
<evidence type="ECO:0000256" key="3">
    <source>
        <dbReference type="ARBA" id="ARBA00022833"/>
    </source>
</evidence>
<evidence type="ECO:0000256" key="4">
    <source>
        <dbReference type="ARBA" id="ARBA00023125"/>
    </source>
</evidence>
<dbReference type="CDD" id="cd14417">
    <property type="entry name" value="CUE_DMA_DMRTA1"/>
    <property type="match status" value="1"/>
</dbReference>
<evidence type="ECO:0000259" key="8">
    <source>
        <dbReference type="PROSITE" id="PS50809"/>
    </source>
</evidence>
<feature type="DNA-binding region" description="DM" evidence="6">
    <location>
        <begin position="41"/>
        <end position="88"/>
    </location>
</feature>
<sequence length="531" mass="57674">MSLPSGVDMQNLMSQHPVLGALPPAFFLRAASERYQRTPKCARCRNHGVVSALKGHKRYCRWRDCVCAKCTLIAERQRVMAAQVGSHSDLTLPGSPLIKDLPPALLFQVALRRQQAQEENEARELGLLYTSVPGSGQQNGSDSVTPTPHSPTHSGNGGPASVGSGQNGVFHGGIPSPPSDGFEASSTPNHHQQQQQQHQHHQQQQQQHSQHQHQQPQRQPSQHYNGNESDTDGRTRSEHLSVGFSPTRTELDESPVSKRGAALSNETDQDTGSESGSPSSPRPKVAGLFNLTASLSPARTGPPSSPESDLDVDSAPDEATPENLSLKKEDSQSPPNTPAENLHLLRSFGNGHAQGFMPYHHTQFLAAAGLPTHHHPAAHSPLQQQHLGQHPQQQQQQQQRSPIDVLMRVFPNRRRSDVEQLMQRFRGDVLQAMECMLTGEDLGQTPPQVPPSPPFPMKSAFSPLVPPTVFGSPTHRYHPFMQAHAKRFLSAPYTGTGYLPGVLSAADIEQSESNGAGGIGLDRSSNADSQD</sequence>
<dbReference type="OrthoDB" id="6162476at2759"/>
<dbReference type="STRING" id="7266.A0A3B0K9Z0"/>
<evidence type="ECO:0000256" key="1">
    <source>
        <dbReference type="ARBA" id="ARBA00006834"/>
    </source>
</evidence>
<keyword evidence="4 6" id="KW-0238">DNA-binding</keyword>
<evidence type="ECO:0000256" key="6">
    <source>
        <dbReference type="PROSITE-ProRule" id="PRU00070"/>
    </source>
</evidence>
<dbReference type="InterPro" id="IPR005173">
    <property type="entry name" value="DMA"/>
</dbReference>
<dbReference type="Pfam" id="PF00751">
    <property type="entry name" value="DM"/>
    <property type="match status" value="1"/>
</dbReference>
<feature type="region of interest" description="Disordered" evidence="7">
    <location>
        <begin position="372"/>
        <end position="401"/>
    </location>
</feature>
<dbReference type="GO" id="GO:0000978">
    <property type="term" value="F:RNA polymerase II cis-regulatory region sequence-specific DNA binding"/>
    <property type="evidence" value="ECO:0007669"/>
    <property type="project" value="TreeGrafter"/>
</dbReference>
<dbReference type="PANTHER" id="PTHR12322:SF116">
    <property type="entry name" value="DOUBLESEX-MAB RELATED 99B"/>
    <property type="match status" value="1"/>
</dbReference>
<feature type="compositionally biased region" description="Polar residues" evidence="7">
    <location>
        <begin position="132"/>
        <end position="154"/>
    </location>
</feature>
<dbReference type="SUPFAM" id="SSF46934">
    <property type="entry name" value="UBA-like"/>
    <property type="match status" value="1"/>
</dbReference>
<dbReference type="SUPFAM" id="SSF82927">
    <property type="entry name" value="Cysteine-rich DNA binding domain, (DM domain)"/>
    <property type="match status" value="1"/>
</dbReference>
<protein>
    <submittedName>
        <fullName evidence="9">Blast:Doublesex-and mab-3-related transcription factor A2</fullName>
    </submittedName>
</protein>
<evidence type="ECO:0000256" key="7">
    <source>
        <dbReference type="SAM" id="MobiDB-lite"/>
    </source>
</evidence>
<evidence type="ECO:0000313" key="10">
    <source>
        <dbReference type="Proteomes" id="UP000268350"/>
    </source>
</evidence>
<dbReference type="SMART" id="SM00301">
    <property type="entry name" value="DM"/>
    <property type="match status" value="1"/>
</dbReference>
<dbReference type="InterPro" id="IPR001275">
    <property type="entry name" value="DM_DNA-bd"/>
</dbReference>
<dbReference type="GO" id="GO:0046872">
    <property type="term" value="F:metal ion binding"/>
    <property type="evidence" value="ECO:0007669"/>
    <property type="project" value="UniProtKB-KW"/>
</dbReference>
<comment type="similarity">
    <text evidence="1">Belongs to the DMRT family.</text>
</comment>
<accession>A0A3B0K9Z0</accession>
<dbReference type="InterPro" id="IPR026607">
    <property type="entry name" value="DMRT"/>
</dbReference>